<dbReference type="PROSITE" id="PS00041">
    <property type="entry name" value="HTH_ARAC_FAMILY_1"/>
    <property type="match status" value="1"/>
</dbReference>
<dbReference type="Gene3D" id="1.10.10.60">
    <property type="entry name" value="Homeodomain-like"/>
    <property type="match status" value="1"/>
</dbReference>
<evidence type="ECO:0000259" key="17">
    <source>
        <dbReference type="PROSITE" id="PS50110"/>
    </source>
</evidence>
<keyword evidence="19" id="KW-1185">Reference proteome</keyword>
<dbReference type="FunFam" id="3.40.50.2300:FF:000138">
    <property type="entry name" value="Two-component system sensor histidine kinase/response regulator"/>
    <property type="match status" value="1"/>
</dbReference>
<dbReference type="InterPro" id="IPR001789">
    <property type="entry name" value="Sig_transdc_resp-reg_receiver"/>
</dbReference>
<dbReference type="PANTHER" id="PTHR43547:SF2">
    <property type="entry name" value="HYBRID SIGNAL TRANSDUCTION HISTIDINE KINASE C"/>
    <property type="match status" value="1"/>
</dbReference>
<dbReference type="Pfam" id="PF00072">
    <property type="entry name" value="Response_reg"/>
    <property type="match status" value="1"/>
</dbReference>
<keyword evidence="14" id="KW-0812">Transmembrane</keyword>
<evidence type="ECO:0000313" key="18">
    <source>
        <dbReference type="EMBL" id="ASF42811.1"/>
    </source>
</evidence>
<keyword evidence="14" id="KW-0472">Membrane</keyword>
<evidence type="ECO:0000256" key="3">
    <source>
        <dbReference type="ARBA" id="ARBA00022553"/>
    </source>
</evidence>
<dbReference type="CDD" id="cd00082">
    <property type="entry name" value="HisKA"/>
    <property type="match status" value="1"/>
</dbReference>
<dbReference type="Pfam" id="PF13407">
    <property type="entry name" value="Peripla_BP_4"/>
    <property type="match status" value="1"/>
</dbReference>
<comment type="catalytic activity">
    <reaction evidence="1">
        <text>ATP + protein L-histidine = ADP + protein N-phospho-L-histidine.</text>
        <dbReference type="EC" id="2.7.13.3"/>
    </reaction>
</comment>
<proteinExistence type="predicted"/>
<protein>
    <recommendedName>
        <fullName evidence="2">histidine kinase</fullName>
        <ecNumber evidence="2">2.7.13.3</ecNumber>
    </recommendedName>
</protein>
<keyword evidence="13" id="KW-0175">Coiled coil</keyword>
<sequence length="934" mass="106041">MLIWSCLDKMTFRKYHILFLYFALFACLACQRERNPRYVIGVSQCSEDLWRQTMNEELKREVALYQANTELLIRSVKDDTPKQIADIEWFIEQKVDVLVVSPNESEACTPVIEKAYQQGIPVILVDRKIATESYTAYVGANNYQIGKEAGHYAIGILKGKGNIAEVRGTKGSTSDAERHKGFVDALKNAPEVRIVAETWGNFLKADAKVQMQQLFQQHPNIDLVFAMNDPMAAGTHEAAMQFNGKIPFIIGVDALQQEGISNIENNVQDASFIYPTGGEKVIDLAMKILHKQPFERENILNTAVVDKSNVRILQLQTEQIAQKQAKIEDINQQLSESLIQHTTQRTLFYISITAIGLITIFLAIAIRAYRTKSRANNLLEKQNEEIKRQATELQQQKERLEEISTQLEEATQAKLLFFTNISHEFKTPLSLILGPVQTLLAHNSLPKEEQDLLFLIKKNSNRLLHLISEVIEFRSYENGKMQMYFTKGNLKRFLTELNSFFSDRIKQKKLNFQFLAEDTSFEMAFDKEKVEKIYFNLLSNALKFTPQGGSITVSLEKEDLPLTPSKGGVAVLRVFNSGSYIPKDKQSEVFEHFYKINPDSEGSGIGLALVQALVASHNGTISVESTEGEGTTFVIRLPFTQEQVSVKAVYDSNYIETHLDLLPSLPAPTEKLKLPTASPTASEKPTVLIVEDNEDMRQFIRYILSDDYNLIEAENGEEGFEVAKKHLPDVVISDVMMPKTDGFDLCQLIKTNVATNHIPVILLTAYALDEQKQVGFESGADAYIAKPFNIKLLKTRVRKLIENRKKIRESFSNFLLNETKQETLGKVEQQFITDFTHYVENSIANPELNIDEIADALGLSRSNLYRKIKSLTDYSPNELIRTIRVKYAKQLLNSKAKSISEVAYEVGFSSPSYFAKCFKDFYNESPTEYLERIR</sequence>
<dbReference type="CDD" id="cd06308">
    <property type="entry name" value="PBP1_sensor_kinase-like"/>
    <property type="match status" value="1"/>
</dbReference>
<dbReference type="InterPro" id="IPR018062">
    <property type="entry name" value="HTH_AraC-typ_CS"/>
</dbReference>
<dbReference type="KEGG" id="capn:CBG49_06815"/>
<dbReference type="SUPFAM" id="SSF52172">
    <property type="entry name" value="CheY-like"/>
    <property type="match status" value="1"/>
</dbReference>
<evidence type="ECO:0000256" key="5">
    <source>
        <dbReference type="ARBA" id="ARBA00022741"/>
    </source>
</evidence>
<dbReference type="InterPro" id="IPR009057">
    <property type="entry name" value="Homeodomain-like_sf"/>
</dbReference>
<dbReference type="InterPro" id="IPR025997">
    <property type="entry name" value="SBP_2_dom"/>
</dbReference>
<evidence type="ECO:0000313" key="19">
    <source>
        <dbReference type="Proteomes" id="UP000197007"/>
    </source>
</evidence>
<dbReference type="Gene3D" id="3.30.565.10">
    <property type="entry name" value="Histidine kinase-like ATPase, C-terminal domain"/>
    <property type="match status" value="1"/>
</dbReference>
<dbReference type="InterPro" id="IPR005467">
    <property type="entry name" value="His_kinase_dom"/>
</dbReference>
<evidence type="ECO:0000259" key="16">
    <source>
        <dbReference type="PROSITE" id="PS50109"/>
    </source>
</evidence>
<feature type="coiled-coil region" evidence="13">
    <location>
        <begin position="313"/>
        <end position="340"/>
    </location>
</feature>
<dbReference type="EMBL" id="CP022022">
    <property type="protein sequence ID" value="ASF42811.1"/>
    <property type="molecule type" value="Genomic_DNA"/>
</dbReference>
<dbReference type="Pfam" id="PF00512">
    <property type="entry name" value="HisKA"/>
    <property type="match status" value="1"/>
</dbReference>
<dbReference type="SMART" id="SM00387">
    <property type="entry name" value="HATPase_c"/>
    <property type="match status" value="1"/>
</dbReference>
<dbReference type="InterPro" id="IPR004358">
    <property type="entry name" value="Sig_transdc_His_kin-like_C"/>
</dbReference>
<keyword evidence="7" id="KW-0067">ATP-binding</keyword>
<dbReference type="FunFam" id="3.30.565.10:FF:000037">
    <property type="entry name" value="Hybrid sensor histidine kinase/response regulator"/>
    <property type="match status" value="1"/>
</dbReference>
<evidence type="ECO:0000256" key="11">
    <source>
        <dbReference type="ARBA" id="ARBA00023163"/>
    </source>
</evidence>
<dbReference type="SUPFAM" id="SSF55874">
    <property type="entry name" value="ATPase domain of HSP90 chaperone/DNA topoisomerase II/histidine kinase"/>
    <property type="match status" value="1"/>
</dbReference>
<accession>A0A1Z4BND4</accession>
<dbReference type="GO" id="GO:0000155">
    <property type="term" value="F:phosphorelay sensor kinase activity"/>
    <property type="evidence" value="ECO:0007669"/>
    <property type="project" value="InterPro"/>
</dbReference>
<keyword evidence="6" id="KW-0418">Kinase</keyword>
<evidence type="ECO:0000256" key="10">
    <source>
        <dbReference type="ARBA" id="ARBA00023125"/>
    </source>
</evidence>
<dbReference type="InterPro" id="IPR003661">
    <property type="entry name" value="HisK_dim/P_dom"/>
</dbReference>
<feature type="domain" description="Response regulatory" evidence="17">
    <location>
        <begin position="686"/>
        <end position="801"/>
    </location>
</feature>
<dbReference type="InterPro" id="IPR011006">
    <property type="entry name" value="CheY-like_superfamily"/>
</dbReference>
<evidence type="ECO:0000256" key="7">
    <source>
        <dbReference type="ARBA" id="ARBA00022840"/>
    </source>
</evidence>
<dbReference type="PROSITE" id="PS50110">
    <property type="entry name" value="RESPONSE_REGULATORY"/>
    <property type="match status" value="1"/>
</dbReference>
<keyword evidence="10" id="KW-0238">DNA-binding</keyword>
<dbReference type="Pfam" id="PF02518">
    <property type="entry name" value="HATPase_c"/>
    <property type="match status" value="1"/>
</dbReference>
<dbReference type="SMART" id="SM00342">
    <property type="entry name" value="HTH_ARAC"/>
    <property type="match status" value="1"/>
</dbReference>
<dbReference type="GO" id="GO:0043565">
    <property type="term" value="F:sequence-specific DNA binding"/>
    <property type="evidence" value="ECO:0007669"/>
    <property type="project" value="InterPro"/>
</dbReference>
<reference evidence="19" key="1">
    <citation type="submission" date="2017-06" db="EMBL/GenBank/DDBJ databases">
        <title>Complete genome sequence of Capnocytophaga sp. KCOM 1579 (=ChDC OS43) isolated from a human refractory periapical abscess lesion.</title>
        <authorList>
            <person name="Kook J.-K."/>
            <person name="Park S.-N."/>
            <person name="Lim Y.K."/>
            <person name="Roh H."/>
        </authorList>
    </citation>
    <scope>NUCLEOTIDE SEQUENCE [LARGE SCALE GENOMIC DNA]</scope>
    <source>
        <strain evidence="19">ChDC OS43</strain>
    </source>
</reference>
<evidence type="ECO:0000256" key="6">
    <source>
        <dbReference type="ARBA" id="ARBA00022777"/>
    </source>
</evidence>
<evidence type="ECO:0000259" key="15">
    <source>
        <dbReference type="PROSITE" id="PS01124"/>
    </source>
</evidence>
<evidence type="ECO:0000256" key="2">
    <source>
        <dbReference type="ARBA" id="ARBA00012438"/>
    </source>
</evidence>
<feature type="transmembrane region" description="Helical" evidence="14">
    <location>
        <begin position="347"/>
        <end position="369"/>
    </location>
</feature>
<dbReference type="InterPro" id="IPR003594">
    <property type="entry name" value="HATPase_dom"/>
</dbReference>
<dbReference type="Gene3D" id="6.10.250.850">
    <property type="match status" value="1"/>
</dbReference>
<dbReference type="SMART" id="SM00448">
    <property type="entry name" value="REC"/>
    <property type="match status" value="1"/>
</dbReference>
<dbReference type="GO" id="GO:0005524">
    <property type="term" value="F:ATP binding"/>
    <property type="evidence" value="ECO:0007669"/>
    <property type="project" value="UniProtKB-KW"/>
</dbReference>
<keyword evidence="9" id="KW-0805">Transcription regulation</keyword>
<dbReference type="Pfam" id="PF12833">
    <property type="entry name" value="HTH_18"/>
    <property type="match status" value="1"/>
</dbReference>
<evidence type="ECO:0000256" key="14">
    <source>
        <dbReference type="SAM" id="Phobius"/>
    </source>
</evidence>
<organism evidence="18 19">
    <name type="scientific">Capnocytophaga endodontalis</name>
    <dbReference type="NCBI Taxonomy" id="2708117"/>
    <lineage>
        <taxon>Bacteria</taxon>
        <taxon>Pseudomonadati</taxon>
        <taxon>Bacteroidota</taxon>
        <taxon>Flavobacteriia</taxon>
        <taxon>Flavobacteriales</taxon>
        <taxon>Flavobacteriaceae</taxon>
        <taxon>Capnocytophaga</taxon>
    </lineage>
</organism>
<keyword evidence="8" id="KW-0902">Two-component regulatory system</keyword>
<dbReference type="Gene3D" id="3.40.50.2300">
    <property type="match status" value="3"/>
</dbReference>
<dbReference type="SUPFAM" id="SSF46689">
    <property type="entry name" value="Homeodomain-like"/>
    <property type="match status" value="1"/>
</dbReference>
<feature type="coiled-coil region" evidence="13">
    <location>
        <begin position="369"/>
        <end position="413"/>
    </location>
</feature>
<dbReference type="EC" id="2.7.13.3" evidence="2"/>
<dbReference type="InterPro" id="IPR018060">
    <property type="entry name" value="HTH_AraC"/>
</dbReference>
<dbReference type="AlphaFoldDB" id="A0A1Z4BND4"/>
<keyword evidence="4" id="KW-0808">Transferase</keyword>
<evidence type="ECO:0000256" key="1">
    <source>
        <dbReference type="ARBA" id="ARBA00000085"/>
    </source>
</evidence>
<dbReference type="CDD" id="cd17574">
    <property type="entry name" value="REC_OmpR"/>
    <property type="match status" value="1"/>
</dbReference>
<dbReference type="SUPFAM" id="SSF47384">
    <property type="entry name" value="Homodimeric domain of signal transducing histidine kinase"/>
    <property type="match status" value="1"/>
</dbReference>
<name>A0A1Z4BND4_9FLAO</name>
<dbReference type="Proteomes" id="UP000197007">
    <property type="component" value="Chromosome"/>
</dbReference>
<dbReference type="RefSeq" id="WP_088593906.1">
    <property type="nucleotide sequence ID" value="NZ_CP022022.1"/>
</dbReference>
<dbReference type="InterPro" id="IPR036097">
    <property type="entry name" value="HisK_dim/P_sf"/>
</dbReference>
<keyword evidence="11" id="KW-0804">Transcription</keyword>
<dbReference type="InterPro" id="IPR028082">
    <property type="entry name" value="Peripla_BP_I"/>
</dbReference>
<evidence type="ECO:0000256" key="9">
    <source>
        <dbReference type="ARBA" id="ARBA00023015"/>
    </source>
</evidence>
<feature type="modified residue" description="4-aspartylphosphate" evidence="12">
    <location>
        <position position="734"/>
    </location>
</feature>
<dbReference type="SMART" id="SM00388">
    <property type="entry name" value="HisKA"/>
    <property type="match status" value="1"/>
</dbReference>
<evidence type="ECO:0000256" key="13">
    <source>
        <dbReference type="SAM" id="Coils"/>
    </source>
</evidence>
<dbReference type="PRINTS" id="PR00344">
    <property type="entry name" value="BCTRLSENSOR"/>
</dbReference>
<dbReference type="GO" id="GO:0003700">
    <property type="term" value="F:DNA-binding transcription factor activity"/>
    <property type="evidence" value="ECO:0007669"/>
    <property type="project" value="InterPro"/>
</dbReference>
<gene>
    <name evidence="18" type="ORF">CBG49_06815</name>
</gene>
<feature type="domain" description="HTH araC/xylS-type" evidence="15">
    <location>
        <begin position="833"/>
        <end position="932"/>
    </location>
</feature>
<dbReference type="InterPro" id="IPR036890">
    <property type="entry name" value="HATPase_C_sf"/>
</dbReference>
<evidence type="ECO:0000256" key="4">
    <source>
        <dbReference type="ARBA" id="ARBA00022679"/>
    </source>
</evidence>
<keyword evidence="14" id="KW-1133">Transmembrane helix</keyword>
<dbReference type="SUPFAM" id="SSF53822">
    <property type="entry name" value="Periplasmic binding protein-like I"/>
    <property type="match status" value="1"/>
</dbReference>
<evidence type="ECO:0000256" key="8">
    <source>
        <dbReference type="ARBA" id="ARBA00023012"/>
    </source>
</evidence>
<keyword evidence="3 12" id="KW-0597">Phosphoprotein</keyword>
<evidence type="ECO:0000256" key="12">
    <source>
        <dbReference type="PROSITE-ProRule" id="PRU00169"/>
    </source>
</evidence>
<dbReference type="PANTHER" id="PTHR43547">
    <property type="entry name" value="TWO-COMPONENT HISTIDINE KINASE"/>
    <property type="match status" value="1"/>
</dbReference>
<dbReference type="PROSITE" id="PS50109">
    <property type="entry name" value="HIS_KIN"/>
    <property type="match status" value="1"/>
</dbReference>
<keyword evidence="5" id="KW-0547">Nucleotide-binding</keyword>
<feature type="domain" description="Histidine kinase" evidence="16">
    <location>
        <begin position="420"/>
        <end position="641"/>
    </location>
</feature>
<dbReference type="Gene3D" id="1.10.287.130">
    <property type="match status" value="1"/>
</dbReference>
<dbReference type="PROSITE" id="PS01124">
    <property type="entry name" value="HTH_ARAC_FAMILY_2"/>
    <property type="match status" value="1"/>
</dbReference>